<evidence type="ECO:0000313" key="1">
    <source>
        <dbReference type="EMBL" id="RJN32495.1"/>
    </source>
</evidence>
<keyword evidence="2" id="KW-1185">Reference proteome</keyword>
<dbReference type="AlphaFoldDB" id="A0A3A4FJF4"/>
<dbReference type="PANTHER" id="PTHR10668">
    <property type="entry name" value="PHYTOENE DEHYDROGENASE"/>
    <property type="match status" value="1"/>
</dbReference>
<dbReference type="Gene3D" id="3.50.50.60">
    <property type="entry name" value="FAD/NAD(P)-binding domain"/>
    <property type="match status" value="1"/>
</dbReference>
<protein>
    <submittedName>
        <fullName evidence="1">NAD(P)/FAD-dependent oxidoreductase</fullName>
    </submittedName>
</protein>
<dbReference type="Proteomes" id="UP000266615">
    <property type="component" value="Unassembled WGS sequence"/>
</dbReference>
<dbReference type="PRINTS" id="PR00419">
    <property type="entry name" value="ADXRDTASE"/>
</dbReference>
<dbReference type="PANTHER" id="PTHR10668:SF105">
    <property type="entry name" value="DEHYDROGENASE-RELATED"/>
    <property type="match status" value="1"/>
</dbReference>
<dbReference type="RefSeq" id="WP_119901541.1">
    <property type="nucleotide sequence ID" value="NZ_QYZP01000001.1"/>
</dbReference>
<accession>A0A3A4FJF4</accession>
<comment type="caution">
    <text evidence="1">The sequence shown here is derived from an EMBL/GenBank/DDBJ whole genome shotgun (WGS) entry which is preliminary data.</text>
</comment>
<sequence>MTLHAAIVGSGPNGLTAACTLARAGWRVTVYEAAELPGGAARSAELFGTGLISDLGSSVHPLTAASSAYASILGRRDALSRGIDFVHPAVAAAHPSDDDGASPALLHRSLEQTAEGLGEDAELWRWVIGPLVNNWDAVRDAIFTPPSRPFTGITDHYEPGGGLTPRRIADALRKSLVAGTERGVAFATFGSVGAMPARNMMRSFKTPRGRALFAGLAAHSTGPLTRPLTSAVGVILAAAAHTVGWPVIRGGSQKLVDALIADLSAHGGEIVTDFRVNAIREAPLTGPSQGVRKSLKRHGYRIEGMRAEGRINRRHAGEEVADVVVLDLTPQQMLQLDGLHLTDRVTRRMKRWQYGPGVVKIDYLVDGPIPWQREELGQAGTVHLGGSAEQITASEAAANSGVLPGRPYVLVAQPSAADDSRTPDHRTISWAYAHVPLGLDAAGTARAAQLIEQEILRYAPQFREAVLERRIWGPAELEAWNANLVGGSVSAGLTTIGQTFAGPASIRSPYSAGMAGIYTCSAATPPGGGAHGMSGYNAANAVLRDTHTS</sequence>
<reference evidence="1 2" key="1">
    <citation type="submission" date="2018-09" db="EMBL/GenBank/DDBJ databases">
        <title>Nesterenkonia natronophila sp. nov., an alkaliphilic actinobacteriume isolated from a soda lake, and emended description of the genus Nesterenkonia.</title>
        <authorList>
            <person name="Menes R.J."/>
            <person name="Iriarte A."/>
        </authorList>
    </citation>
    <scope>NUCLEOTIDE SEQUENCE [LARGE SCALE GENOMIC DNA]</scope>
    <source>
        <strain evidence="1 2">M8</strain>
    </source>
</reference>
<dbReference type="Pfam" id="PF13450">
    <property type="entry name" value="NAD_binding_8"/>
    <property type="match status" value="1"/>
</dbReference>
<name>A0A3A4FJF4_9MICC</name>
<proteinExistence type="predicted"/>
<evidence type="ECO:0000313" key="2">
    <source>
        <dbReference type="Proteomes" id="UP000266615"/>
    </source>
</evidence>
<dbReference type="OrthoDB" id="833207at2"/>
<dbReference type="EMBL" id="QYZP01000001">
    <property type="protein sequence ID" value="RJN32495.1"/>
    <property type="molecule type" value="Genomic_DNA"/>
</dbReference>
<organism evidence="1 2">
    <name type="scientific">Nesterenkonia natronophila</name>
    <dbReference type="NCBI Taxonomy" id="2174932"/>
    <lineage>
        <taxon>Bacteria</taxon>
        <taxon>Bacillati</taxon>
        <taxon>Actinomycetota</taxon>
        <taxon>Actinomycetes</taxon>
        <taxon>Micrococcales</taxon>
        <taxon>Micrococcaceae</taxon>
        <taxon>Nesterenkonia</taxon>
    </lineage>
</organism>
<gene>
    <name evidence="1" type="ORF">D3250_01195</name>
</gene>
<dbReference type="InterPro" id="IPR036188">
    <property type="entry name" value="FAD/NAD-bd_sf"/>
</dbReference>
<dbReference type="SUPFAM" id="SSF51905">
    <property type="entry name" value="FAD/NAD(P)-binding domain"/>
    <property type="match status" value="1"/>
</dbReference>